<dbReference type="AlphaFoldDB" id="A0A066WMX9"/>
<dbReference type="PATRIC" id="fig|1492738.3.peg.2879"/>
<dbReference type="Pfam" id="PF00483">
    <property type="entry name" value="NTP_transferase"/>
    <property type="match status" value="1"/>
</dbReference>
<dbReference type="STRING" id="1492738.FEM21_28910"/>
<evidence type="ECO:0000259" key="1">
    <source>
        <dbReference type="Pfam" id="PF00483"/>
    </source>
</evidence>
<evidence type="ECO:0000313" key="3">
    <source>
        <dbReference type="Proteomes" id="UP000027064"/>
    </source>
</evidence>
<keyword evidence="2" id="KW-0548">Nucleotidyltransferase</keyword>
<dbReference type="PANTHER" id="PTHR47183">
    <property type="entry name" value="GLUCOSE-1-PHOSPHATE CYTIDYLYLTRANSFERASE-RELATED"/>
    <property type="match status" value="1"/>
</dbReference>
<protein>
    <submittedName>
        <fullName evidence="2">Glucose-1-phosphate cytidylyltransferase</fullName>
    </submittedName>
</protein>
<feature type="domain" description="Nucleotidyl transferase" evidence="1">
    <location>
        <begin position="2"/>
        <end position="211"/>
    </location>
</feature>
<dbReference type="SUPFAM" id="SSF53448">
    <property type="entry name" value="Nucleotide-diphospho-sugar transferases"/>
    <property type="match status" value="1"/>
</dbReference>
<dbReference type="PANTHER" id="PTHR47183:SF1">
    <property type="entry name" value="GLUCOSE-1-PHOSPHATE CYTIDYLYLTRANSFERASE"/>
    <property type="match status" value="1"/>
</dbReference>
<keyword evidence="3" id="KW-1185">Reference proteome</keyword>
<proteinExistence type="predicted"/>
<dbReference type="InterPro" id="IPR046981">
    <property type="entry name" value="G1P_cyt_trans"/>
</dbReference>
<reference evidence="2 3" key="1">
    <citation type="submission" date="2014-05" db="EMBL/GenBank/DDBJ databases">
        <title>Genome Sequence of Flavobacterium sp. EM1321.</title>
        <authorList>
            <person name="Shin S.-K."/>
            <person name="Yi H."/>
        </authorList>
    </citation>
    <scope>NUCLEOTIDE SEQUENCE [LARGE SCALE GENOMIC DNA]</scope>
    <source>
        <strain evidence="2 3">EM1321</strain>
    </source>
</reference>
<dbReference type="InterPro" id="IPR013446">
    <property type="entry name" value="G1P_cyt_trans-like"/>
</dbReference>
<dbReference type="InterPro" id="IPR005835">
    <property type="entry name" value="NTP_transferase_dom"/>
</dbReference>
<dbReference type="InterPro" id="IPR029044">
    <property type="entry name" value="Nucleotide-diphossugar_trans"/>
</dbReference>
<dbReference type="GO" id="GO:0009243">
    <property type="term" value="P:O antigen biosynthetic process"/>
    <property type="evidence" value="ECO:0007669"/>
    <property type="project" value="InterPro"/>
</dbReference>
<organism evidence="2 3">
    <name type="scientific">Flavobacterium seoulense</name>
    <dbReference type="NCBI Taxonomy" id="1492738"/>
    <lineage>
        <taxon>Bacteria</taxon>
        <taxon>Pseudomonadati</taxon>
        <taxon>Bacteroidota</taxon>
        <taxon>Flavobacteriia</taxon>
        <taxon>Flavobacteriales</taxon>
        <taxon>Flavobacteriaceae</taxon>
        <taxon>Flavobacterium</taxon>
    </lineage>
</organism>
<dbReference type="Gene3D" id="3.90.550.10">
    <property type="entry name" value="Spore Coat Polysaccharide Biosynthesis Protein SpsA, Chain A"/>
    <property type="match status" value="1"/>
</dbReference>
<sequence>MKTVILCGGYGTRIRDVADDIPKPMIPIGGKPIIWHIMKTYANYGFSNFVLCMGYKSEVIKDFFINYELRSADVTIKLGKKSEQIVSETNHDEDGWEITLAETGIKSMTGARVRRIKKYIGDDTHFMLTYGDGVGDIDIEELVTFHKSHGKMVTLTGVRPPGRFGELGIADDGSTITGFNEKPQASGGRINGGYFVCNREFLDILSDAEDLVLEQEPMKRLVELGELKVFEHDGFWQPMDTSREYSLLNELYNNNQAPWVKWEKK</sequence>
<gene>
    <name evidence="2" type="ORF">FEM21_28910</name>
</gene>
<name>A0A066WMX9_9FLAO</name>
<dbReference type="CDD" id="cd02524">
    <property type="entry name" value="G1P_cytidylyltransferase"/>
    <property type="match status" value="1"/>
</dbReference>
<dbReference type="eggNOG" id="COG1208">
    <property type="taxonomic scope" value="Bacteria"/>
</dbReference>
<dbReference type="RefSeq" id="WP_035661785.1">
    <property type="nucleotide sequence ID" value="NZ_JNCA01000030.1"/>
</dbReference>
<accession>A0A066WMX9</accession>
<comment type="caution">
    <text evidence="2">The sequence shown here is derived from an EMBL/GenBank/DDBJ whole genome shotgun (WGS) entry which is preliminary data.</text>
</comment>
<evidence type="ECO:0000313" key="2">
    <source>
        <dbReference type="EMBL" id="KDN53953.1"/>
    </source>
</evidence>
<dbReference type="GO" id="GO:0047343">
    <property type="term" value="F:glucose-1-phosphate cytidylyltransferase activity"/>
    <property type="evidence" value="ECO:0007669"/>
    <property type="project" value="InterPro"/>
</dbReference>
<dbReference type="EMBL" id="JNCA01000030">
    <property type="protein sequence ID" value="KDN53953.1"/>
    <property type="molecule type" value="Genomic_DNA"/>
</dbReference>
<keyword evidence="2" id="KW-0808">Transferase</keyword>
<dbReference type="NCBIfam" id="TIGR02623">
    <property type="entry name" value="G1P_cyt_trans"/>
    <property type="match status" value="1"/>
</dbReference>
<dbReference type="Proteomes" id="UP000027064">
    <property type="component" value="Unassembled WGS sequence"/>
</dbReference>
<dbReference type="OrthoDB" id="9813880at2"/>